<dbReference type="Proteomes" id="UP000824120">
    <property type="component" value="Chromosome 7"/>
</dbReference>
<comment type="caution">
    <text evidence="1">The sequence shown here is derived from an EMBL/GenBank/DDBJ whole genome shotgun (WGS) entry which is preliminary data.</text>
</comment>
<dbReference type="PANTHER" id="PTHR33116">
    <property type="entry name" value="REVERSE TRANSCRIPTASE ZINC-BINDING DOMAIN-CONTAINING PROTEIN-RELATED-RELATED"/>
    <property type="match status" value="1"/>
</dbReference>
<reference evidence="1 2" key="1">
    <citation type="submission" date="2020-09" db="EMBL/GenBank/DDBJ databases">
        <title>De no assembly of potato wild relative species, Solanum commersonii.</title>
        <authorList>
            <person name="Cho K."/>
        </authorList>
    </citation>
    <scope>NUCLEOTIDE SEQUENCE [LARGE SCALE GENOMIC DNA]</scope>
    <source>
        <strain evidence="1">LZ3.2</strain>
        <tissue evidence="1">Leaf</tissue>
    </source>
</reference>
<keyword evidence="2" id="KW-1185">Reference proteome</keyword>
<proteinExistence type="predicted"/>
<sequence length="149" mass="17636">MNLILVNSSTSAKVVFLLEDNAPQKRSNIVARILNYQQKEFPINYLGCPLFCGKKRVHYFTYMALANFFWGNSGGKQKYHWTKWETLCKPTQEGGIGIRKLEDIADALSCKLWWHFRTKDTLWTKFMRAKYSQRIHPMARKWNYTHSHT</sequence>
<dbReference type="AlphaFoldDB" id="A0A9J5Y8J1"/>
<dbReference type="PANTHER" id="PTHR33116:SF82">
    <property type="entry name" value="RNASE H FAMILY PROTEIN"/>
    <property type="match status" value="1"/>
</dbReference>
<protein>
    <submittedName>
        <fullName evidence="1">Uncharacterized protein</fullName>
    </submittedName>
</protein>
<name>A0A9J5Y8J1_SOLCO</name>
<dbReference type="EMBL" id="JACXVP010000007">
    <property type="protein sequence ID" value="KAG5596673.1"/>
    <property type="molecule type" value="Genomic_DNA"/>
</dbReference>
<organism evidence="1 2">
    <name type="scientific">Solanum commersonii</name>
    <name type="common">Commerson's wild potato</name>
    <name type="synonym">Commerson's nightshade</name>
    <dbReference type="NCBI Taxonomy" id="4109"/>
    <lineage>
        <taxon>Eukaryota</taxon>
        <taxon>Viridiplantae</taxon>
        <taxon>Streptophyta</taxon>
        <taxon>Embryophyta</taxon>
        <taxon>Tracheophyta</taxon>
        <taxon>Spermatophyta</taxon>
        <taxon>Magnoliopsida</taxon>
        <taxon>eudicotyledons</taxon>
        <taxon>Gunneridae</taxon>
        <taxon>Pentapetalae</taxon>
        <taxon>asterids</taxon>
        <taxon>lamiids</taxon>
        <taxon>Solanales</taxon>
        <taxon>Solanaceae</taxon>
        <taxon>Solanoideae</taxon>
        <taxon>Solaneae</taxon>
        <taxon>Solanum</taxon>
    </lineage>
</organism>
<dbReference type="OrthoDB" id="1750433at2759"/>
<gene>
    <name evidence="1" type="ORF">H5410_037905</name>
</gene>
<accession>A0A9J5Y8J1</accession>
<evidence type="ECO:0000313" key="2">
    <source>
        <dbReference type="Proteomes" id="UP000824120"/>
    </source>
</evidence>
<evidence type="ECO:0000313" key="1">
    <source>
        <dbReference type="EMBL" id="KAG5596673.1"/>
    </source>
</evidence>